<evidence type="ECO:0000313" key="2">
    <source>
        <dbReference type="Proteomes" id="UP001175261"/>
    </source>
</evidence>
<reference evidence="1" key="1">
    <citation type="submission" date="2022-10" db="EMBL/GenBank/DDBJ databases">
        <title>Determination and structural analysis of whole genome sequence of Sarocladium strictum F4-1.</title>
        <authorList>
            <person name="Hu L."/>
            <person name="Jiang Y."/>
        </authorList>
    </citation>
    <scope>NUCLEOTIDE SEQUENCE</scope>
    <source>
        <strain evidence="1">F4-1</strain>
    </source>
</reference>
<accession>A0AA39L6G0</accession>
<dbReference type="EMBL" id="JAPDFR010000006">
    <property type="protein sequence ID" value="KAK0385862.1"/>
    <property type="molecule type" value="Genomic_DNA"/>
</dbReference>
<dbReference type="AlphaFoldDB" id="A0AA39L6G0"/>
<keyword evidence="2" id="KW-1185">Reference proteome</keyword>
<dbReference type="InterPro" id="IPR023213">
    <property type="entry name" value="CAT-like_dom_sf"/>
</dbReference>
<dbReference type="Gene3D" id="3.30.559.10">
    <property type="entry name" value="Chloramphenicol acetyltransferase-like domain"/>
    <property type="match status" value="2"/>
</dbReference>
<dbReference type="PANTHER" id="PTHR31642:SF294">
    <property type="entry name" value="ACETYLTRANSFERASE MATC1"/>
    <property type="match status" value="1"/>
</dbReference>
<evidence type="ECO:0000313" key="1">
    <source>
        <dbReference type="EMBL" id="KAK0385862.1"/>
    </source>
</evidence>
<sequence>MEFLGRLLGQATPERIDSDDVYPLHMLDDTKTLRGITLTWILRFDDVLDADKLHDALVRLLDMGDWRKLGGRLRLNGQGALEVHVPRPFTPDRPAVTYTHVELDVDMEDHELAKKLPEATDTLSIQPSPDDFHVFAAHPHAPKTMNDFIYHDTPVLSLHITSFRNATLIGLSWPHVLMDVMGQRALLQAWSLVVSGHDADVPPALGAREDALRAAVNAAGPEEDYEMGKQRLKGAGFVSFAVRYAWALMRGPAPEGHTIYMPAKTLAALRREAEADLKELEGGLPFLTDNNILTAWAARIVASSQPHPRPVTVLTVINTRFRLPALFKAPGVFVQNMAVAGFTPLPPDEARGPLGRIALSNRQHISAQATEGQVRAVIRETQNDPEGADRQVLCGPSDGVLMPLTNWERAQVLESADFGAAVVKSGRSTKTGFMTCHYPASITALRPQNLWAVLGRDQEGGYWLVAYLTPAAWGLVEKTS</sequence>
<protein>
    <submittedName>
        <fullName evidence="1">Uncharacterized protein</fullName>
    </submittedName>
</protein>
<dbReference type="InterPro" id="IPR050317">
    <property type="entry name" value="Plant_Fungal_Acyltransferase"/>
</dbReference>
<gene>
    <name evidence="1" type="ORF">NLU13_7039</name>
</gene>
<comment type="caution">
    <text evidence="1">The sequence shown here is derived from an EMBL/GenBank/DDBJ whole genome shotgun (WGS) entry which is preliminary data.</text>
</comment>
<name>A0AA39L6G0_SARSR</name>
<organism evidence="1 2">
    <name type="scientific">Sarocladium strictum</name>
    <name type="common">Black bundle disease fungus</name>
    <name type="synonym">Acremonium strictum</name>
    <dbReference type="NCBI Taxonomy" id="5046"/>
    <lineage>
        <taxon>Eukaryota</taxon>
        <taxon>Fungi</taxon>
        <taxon>Dikarya</taxon>
        <taxon>Ascomycota</taxon>
        <taxon>Pezizomycotina</taxon>
        <taxon>Sordariomycetes</taxon>
        <taxon>Hypocreomycetidae</taxon>
        <taxon>Hypocreales</taxon>
        <taxon>Sarocladiaceae</taxon>
        <taxon>Sarocladium</taxon>
    </lineage>
</organism>
<dbReference type="Proteomes" id="UP001175261">
    <property type="component" value="Unassembled WGS sequence"/>
</dbReference>
<dbReference type="PANTHER" id="PTHR31642">
    <property type="entry name" value="TRICHOTHECENE 3-O-ACETYLTRANSFERASE"/>
    <property type="match status" value="1"/>
</dbReference>
<proteinExistence type="predicted"/>
<dbReference type="GO" id="GO:0016747">
    <property type="term" value="F:acyltransferase activity, transferring groups other than amino-acyl groups"/>
    <property type="evidence" value="ECO:0007669"/>
    <property type="project" value="TreeGrafter"/>
</dbReference>